<dbReference type="STRING" id="915059.NH26_08325"/>
<keyword evidence="1" id="KW-0732">Signal</keyword>
<dbReference type="OrthoDB" id="793442at2"/>
<proteinExistence type="predicted"/>
<sequence length="153" mass="17645">MKKQLSFLLLLFISLHSFGQEEFVALEKKEDYKKAEPIVQNVVDFLLSNPTTFKEEVRKAGYAFVIKWMSGTPDHTFSISAEGMNLLNSDEDYLAMYMAAQTKFAFDNLDKKLTPVEIEKGGIVLFFEYCANPVNEMKFTKGMKKYLKKNKLQ</sequence>
<accession>A0A1S1YZB3</accession>
<dbReference type="AlphaFoldDB" id="A0A1S1YZB3"/>
<feature type="signal peptide" evidence="1">
    <location>
        <begin position="1"/>
        <end position="19"/>
    </location>
</feature>
<evidence type="ECO:0000256" key="1">
    <source>
        <dbReference type="SAM" id="SignalP"/>
    </source>
</evidence>
<organism evidence="2 3">
    <name type="scientific">Flammeovirga pacifica</name>
    <dbReference type="NCBI Taxonomy" id="915059"/>
    <lineage>
        <taxon>Bacteria</taxon>
        <taxon>Pseudomonadati</taxon>
        <taxon>Bacteroidota</taxon>
        <taxon>Cytophagia</taxon>
        <taxon>Cytophagales</taxon>
        <taxon>Flammeovirgaceae</taxon>
        <taxon>Flammeovirga</taxon>
    </lineage>
</organism>
<reference evidence="2 3" key="1">
    <citation type="journal article" date="2012" name="Int. J. Syst. Evol. Microbiol.">
        <title>Flammeovirga pacifica sp. nov., isolated from deep-sea sediment.</title>
        <authorList>
            <person name="Xu H."/>
            <person name="Fu Y."/>
            <person name="Yang N."/>
            <person name="Ding Z."/>
            <person name="Lai Q."/>
            <person name="Zeng R."/>
        </authorList>
    </citation>
    <scope>NUCLEOTIDE SEQUENCE [LARGE SCALE GENOMIC DNA]</scope>
    <source>
        <strain evidence="3">DSM 24597 / LMG 26175 / WPAGA1</strain>
    </source>
</reference>
<gene>
    <name evidence="2" type="ORF">NH26_08325</name>
</gene>
<protein>
    <submittedName>
        <fullName evidence="2">Uncharacterized protein</fullName>
    </submittedName>
</protein>
<dbReference type="EMBL" id="JRYR02000001">
    <property type="protein sequence ID" value="OHX66356.1"/>
    <property type="molecule type" value="Genomic_DNA"/>
</dbReference>
<evidence type="ECO:0000313" key="2">
    <source>
        <dbReference type="EMBL" id="OHX66356.1"/>
    </source>
</evidence>
<evidence type="ECO:0000313" key="3">
    <source>
        <dbReference type="Proteomes" id="UP000179797"/>
    </source>
</evidence>
<comment type="caution">
    <text evidence="2">The sequence shown here is derived from an EMBL/GenBank/DDBJ whole genome shotgun (WGS) entry which is preliminary data.</text>
</comment>
<dbReference type="RefSeq" id="WP_044224847.1">
    <property type="nucleotide sequence ID" value="NZ_JRYR02000001.1"/>
</dbReference>
<dbReference type="Proteomes" id="UP000179797">
    <property type="component" value="Unassembled WGS sequence"/>
</dbReference>
<name>A0A1S1YZB3_FLAPC</name>
<feature type="chain" id="PRO_5010305931" evidence="1">
    <location>
        <begin position="20"/>
        <end position="153"/>
    </location>
</feature>
<keyword evidence="3" id="KW-1185">Reference proteome</keyword>